<feature type="domain" description="LysM" evidence="3">
    <location>
        <begin position="435"/>
        <end position="480"/>
    </location>
</feature>
<dbReference type="PROSITE" id="PS51782">
    <property type="entry name" value="LYSM"/>
    <property type="match status" value="1"/>
</dbReference>
<dbReference type="PROSITE" id="PS00922">
    <property type="entry name" value="TRANSGLYCOSYLASE"/>
    <property type="match status" value="1"/>
</dbReference>
<dbReference type="Gene3D" id="3.10.350.10">
    <property type="entry name" value="LysM domain"/>
    <property type="match status" value="2"/>
</dbReference>
<gene>
    <name evidence="4" type="ORF">PQG45_04660</name>
</gene>
<dbReference type="RefSeq" id="WP_316070359.1">
    <property type="nucleotide sequence ID" value="NZ_JAVNWW010000001.1"/>
</dbReference>
<dbReference type="SMART" id="SM00257">
    <property type="entry name" value="LysM"/>
    <property type="match status" value="2"/>
</dbReference>
<dbReference type="Proteomes" id="UP001249959">
    <property type="component" value="Unassembled WGS sequence"/>
</dbReference>
<dbReference type="EMBL" id="JAVNWW010000001">
    <property type="protein sequence ID" value="MDU0808323.1"/>
    <property type="molecule type" value="Genomic_DNA"/>
</dbReference>
<dbReference type="SUPFAM" id="SSF54106">
    <property type="entry name" value="LysM domain"/>
    <property type="match status" value="2"/>
</dbReference>
<accession>A0ABU3TR27</accession>
<proteinExistence type="inferred from homology"/>
<evidence type="ECO:0000256" key="2">
    <source>
        <dbReference type="SAM" id="SignalP"/>
    </source>
</evidence>
<keyword evidence="5" id="KW-1185">Reference proteome</keyword>
<dbReference type="Pfam" id="PF01464">
    <property type="entry name" value="SLT"/>
    <property type="match status" value="1"/>
</dbReference>
<dbReference type="Pfam" id="PF01476">
    <property type="entry name" value="LysM"/>
    <property type="match status" value="2"/>
</dbReference>
<dbReference type="Gene3D" id="1.10.530.10">
    <property type="match status" value="1"/>
</dbReference>
<evidence type="ECO:0000313" key="4">
    <source>
        <dbReference type="EMBL" id="MDU0808323.1"/>
    </source>
</evidence>
<reference evidence="4 5" key="1">
    <citation type="submission" date="2023-09" db="EMBL/GenBank/DDBJ databases">
        <title>Aquirufa genomes.</title>
        <authorList>
            <person name="Pitt A."/>
        </authorList>
    </citation>
    <scope>NUCLEOTIDE SEQUENCE [LARGE SCALE GENOMIC DNA]</scope>
    <source>
        <strain evidence="4 5">LEOWEIH-7C</strain>
    </source>
</reference>
<dbReference type="InterPro" id="IPR000189">
    <property type="entry name" value="Transglyc_AS"/>
</dbReference>
<dbReference type="InterPro" id="IPR023346">
    <property type="entry name" value="Lysozyme-like_dom_sf"/>
</dbReference>
<keyword evidence="2" id="KW-0732">Signal</keyword>
<organism evidence="4 5">
    <name type="scientific">Aquirufa regiilacus</name>
    <dbReference type="NCBI Taxonomy" id="3024868"/>
    <lineage>
        <taxon>Bacteria</taxon>
        <taxon>Pseudomonadati</taxon>
        <taxon>Bacteroidota</taxon>
        <taxon>Cytophagia</taxon>
        <taxon>Cytophagales</taxon>
        <taxon>Flectobacillaceae</taxon>
        <taxon>Aquirufa</taxon>
    </lineage>
</organism>
<comment type="caution">
    <text evidence="4">The sequence shown here is derived from an EMBL/GenBank/DDBJ whole genome shotgun (WGS) entry which is preliminary data.</text>
</comment>
<protein>
    <submittedName>
        <fullName evidence="4">Transglycosylase SLT domain-containing protein</fullName>
    </submittedName>
</protein>
<dbReference type="InterPro" id="IPR036779">
    <property type="entry name" value="LysM_dom_sf"/>
</dbReference>
<dbReference type="CDD" id="cd00118">
    <property type="entry name" value="LysM"/>
    <property type="match status" value="1"/>
</dbReference>
<evidence type="ECO:0000313" key="5">
    <source>
        <dbReference type="Proteomes" id="UP001249959"/>
    </source>
</evidence>
<dbReference type="PANTHER" id="PTHR37423">
    <property type="entry name" value="SOLUBLE LYTIC MUREIN TRANSGLYCOSYLASE-RELATED"/>
    <property type="match status" value="1"/>
</dbReference>
<feature type="signal peptide" evidence="2">
    <location>
        <begin position="1"/>
        <end position="20"/>
    </location>
</feature>
<evidence type="ECO:0000259" key="3">
    <source>
        <dbReference type="PROSITE" id="PS51782"/>
    </source>
</evidence>
<dbReference type="InterPro" id="IPR018392">
    <property type="entry name" value="LysM"/>
</dbReference>
<dbReference type="SUPFAM" id="SSF53955">
    <property type="entry name" value="Lysozyme-like"/>
    <property type="match status" value="1"/>
</dbReference>
<dbReference type="CDD" id="cd16894">
    <property type="entry name" value="MltD-like"/>
    <property type="match status" value="1"/>
</dbReference>
<feature type="chain" id="PRO_5046746753" evidence="2">
    <location>
        <begin position="21"/>
        <end position="481"/>
    </location>
</feature>
<dbReference type="InterPro" id="IPR008258">
    <property type="entry name" value="Transglycosylase_SLT_dom_1"/>
</dbReference>
<comment type="similarity">
    <text evidence="1">Belongs to the transglycosylase Slt family.</text>
</comment>
<evidence type="ECO:0000256" key="1">
    <source>
        <dbReference type="ARBA" id="ARBA00007734"/>
    </source>
</evidence>
<sequence length="481" mass="55383">MLNRLLCFVALLVFALPVRGQITAALPPAQENTAGKNYFPADDLAAIDSLALVEQGLPTAFMIDPSIVSSRLKGLQNQIPLNYNFQTHQFVEYFAFRKAEFTQRMLEKRDLYFPLYEKYLKQYNLPDELKYLSLIESGLEPRALSNKGAGGLWQFMPYTARGDFGLRVDGVVDERFDPEKATEAACKYLKQLYRIFGDWHLALAAYNTGPGNVKRAIRKCGRSDFWGIYNCLPKQTRAYVPQFIAMDYMMNYHADHAIHAEKWVKKIPFDTIQVKGYLNLNRLKQFASIHVDTFQFINPHLIGATIPNDNKTVVVYIPSSRFEYFKSNRKAILDSASFVNQKQTDSLASLYVDKLVKRRYKVKRGQSLYDVARILHVSVLELKHLNQLRTNRINRGKQLLYFARIREKVMQTPGDSTVDEEAPVVQVKVRKAKIRYHKVRSGDTLSDIAERYQGLTITKLKKLNRMRASTTLRPGMRLRIS</sequence>
<dbReference type="PANTHER" id="PTHR37423:SF2">
    <property type="entry name" value="MEMBRANE-BOUND LYTIC MUREIN TRANSGLYCOSYLASE C"/>
    <property type="match status" value="1"/>
</dbReference>
<name>A0ABU3TR27_9BACT</name>